<gene>
    <name evidence="1" type="ORF">DFP88_10244</name>
</gene>
<comment type="caution">
    <text evidence="1">The sequence shown here is derived from an EMBL/GenBank/DDBJ whole genome shotgun (WGS) entry which is preliminary data.</text>
</comment>
<dbReference type="AlphaFoldDB" id="A0A318SV68"/>
<accession>A0A318SV68</accession>
<dbReference type="Proteomes" id="UP000248311">
    <property type="component" value="Unassembled WGS sequence"/>
</dbReference>
<evidence type="ECO:0000313" key="2">
    <source>
        <dbReference type="Proteomes" id="UP000248311"/>
    </source>
</evidence>
<organism evidence="1 2">
    <name type="scientific">Pseudoroseicyclus aestuarii</name>
    <dbReference type="NCBI Taxonomy" id="1795041"/>
    <lineage>
        <taxon>Bacteria</taxon>
        <taxon>Pseudomonadati</taxon>
        <taxon>Pseudomonadota</taxon>
        <taxon>Alphaproteobacteria</taxon>
        <taxon>Rhodobacterales</taxon>
        <taxon>Paracoccaceae</taxon>
        <taxon>Pseudoroseicyclus</taxon>
    </lineage>
</organism>
<dbReference type="OrthoDB" id="8081243at2"/>
<keyword evidence="2" id="KW-1185">Reference proteome</keyword>
<reference evidence="1 2" key="1">
    <citation type="submission" date="2018-06" db="EMBL/GenBank/DDBJ databases">
        <title>Genomic Encyclopedia of Type Strains, Phase III (KMG-III): the genomes of soil and plant-associated and newly described type strains.</title>
        <authorList>
            <person name="Whitman W."/>
        </authorList>
    </citation>
    <scope>NUCLEOTIDE SEQUENCE [LARGE SCALE GENOMIC DNA]</scope>
    <source>
        <strain evidence="1 2">CECT 9025</strain>
    </source>
</reference>
<proteinExistence type="predicted"/>
<dbReference type="RefSeq" id="WP_110813363.1">
    <property type="nucleotide sequence ID" value="NZ_QJTE01000002.1"/>
</dbReference>
<protein>
    <submittedName>
        <fullName evidence="1">Uncharacterized protein</fullName>
    </submittedName>
</protein>
<name>A0A318SV68_9RHOB</name>
<evidence type="ECO:0000313" key="1">
    <source>
        <dbReference type="EMBL" id="PYE84249.1"/>
    </source>
</evidence>
<dbReference type="EMBL" id="QJTE01000002">
    <property type="protein sequence ID" value="PYE84249.1"/>
    <property type="molecule type" value="Genomic_DNA"/>
</dbReference>
<sequence>MALYRPRQMAPSGTCRIAGQPLKLYRIALEGAPLPDLAAARALAEARLPREIEEEGGAEGPGLLLLHAGEGGVWLLLMWWAHGDILCRRLLRAETPAGPFVPHDSRALMACVWELAVIDHERRAWIRHMMTARPDPDGWAADFLEGLH</sequence>